<dbReference type="GO" id="GO:0051301">
    <property type="term" value="P:cell division"/>
    <property type="evidence" value="ECO:0007669"/>
    <property type="project" value="UniProtKB-KW"/>
</dbReference>
<evidence type="ECO:0000256" key="8">
    <source>
        <dbReference type="ARBA" id="ARBA00022776"/>
    </source>
</evidence>
<dbReference type="AlphaFoldDB" id="A0AAV7E9A9"/>
<dbReference type="Proteomes" id="UP000825729">
    <property type="component" value="Unassembled WGS sequence"/>
</dbReference>
<dbReference type="GO" id="GO:0000278">
    <property type="term" value="P:mitotic cell cycle"/>
    <property type="evidence" value="ECO:0007669"/>
    <property type="project" value="TreeGrafter"/>
</dbReference>
<gene>
    <name evidence="13" type="ORF">H6P81_016554</name>
</gene>
<keyword evidence="6" id="KW-0132">Cell division</keyword>
<reference evidence="13 14" key="1">
    <citation type="submission" date="2021-07" db="EMBL/GenBank/DDBJ databases">
        <title>The Aristolochia fimbriata genome: insights into angiosperm evolution, floral development and chemical biosynthesis.</title>
        <authorList>
            <person name="Jiao Y."/>
        </authorList>
    </citation>
    <scope>NUCLEOTIDE SEQUENCE [LARGE SCALE GENOMIC DNA]</scope>
    <source>
        <strain evidence="13">IBCAS-2021</strain>
        <tissue evidence="13">Leaf</tissue>
    </source>
</reference>
<keyword evidence="12" id="KW-0137">Centromere</keyword>
<evidence type="ECO:0000256" key="10">
    <source>
        <dbReference type="ARBA" id="ARBA00023212"/>
    </source>
</evidence>
<protein>
    <recommendedName>
        <fullName evidence="15">Spindle and kinetochore-associated protein 3</fullName>
    </recommendedName>
</protein>
<comment type="caution">
    <text evidence="13">The sequence shown here is derived from an EMBL/GenBank/DDBJ whole genome shotgun (WGS) entry which is preliminary data.</text>
</comment>
<dbReference type="GO" id="GO:0005876">
    <property type="term" value="C:spindle microtubule"/>
    <property type="evidence" value="ECO:0007669"/>
    <property type="project" value="TreeGrafter"/>
</dbReference>
<dbReference type="GO" id="GO:0000940">
    <property type="term" value="C:outer kinetochore"/>
    <property type="evidence" value="ECO:0007669"/>
    <property type="project" value="InterPro"/>
</dbReference>
<keyword evidence="11" id="KW-0131">Cell cycle</keyword>
<keyword evidence="5" id="KW-0963">Cytoplasm</keyword>
<proteinExistence type="inferred from homology"/>
<evidence type="ECO:0008006" key="15">
    <source>
        <dbReference type="Google" id="ProtNLM"/>
    </source>
</evidence>
<evidence type="ECO:0000256" key="4">
    <source>
        <dbReference type="ARBA" id="ARBA00022454"/>
    </source>
</evidence>
<name>A0AAV7E9A9_ARIFI</name>
<evidence type="ECO:0000256" key="5">
    <source>
        <dbReference type="ARBA" id="ARBA00022490"/>
    </source>
</evidence>
<dbReference type="GO" id="GO:0007059">
    <property type="term" value="P:chromosome segregation"/>
    <property type="evidence" value="ECO:0007669"/>
    <property type="project" value="InterPro"/>
</dbReference>
<evidence type="ECO:0000313" key="14">
    <source>
        <dbReference type="Proteomes" id="UP000825729"/>
    </source>
</evidence>
<comment type="subcellular location">
    <subcellularLocation>
        <location evidence="2">Chromosome</location>
        <location evidence="2">Centromere</location>
        <location evidence="2">Kinetochore</location>
    </subcellularLocation>
    <subcellularLocation>
        <location evidence="1">Cytoplasm</location>
        <location evidence="1">Cytoskeleton</location>
        <location evidence="1">Spindle</location>
    </subcellularLocation>
</comment>
<keyword evidence="7" id="KW-0493">Microtubule</keyword>
<keyword evidence="9" id="KW-0995">Kinetochore</keyword>
<keyword evidence="14" id="KW-1185">Reference proteome</keyword>
<dbReference type="EMBL" id="JAINDJ010000006">
    <property type="protein sequence ID" value="KAG9445214.1"/>
    <property type="molecule type" value="Genomic_DNA"/>
</dbReference>
<sequence length="325" mass="36041">MSAMDEAVSTFCKNLGSFTKQLQSRCNVLKEAVLRQPIPLDSASSTFTQSLDRRITAASADLNFLESMAFGTISFEELLGHCNELYKKNLSNVAEIENHLRPFGYEPDITEFETENDDDVTNPETPAAANSKFLGYDSGLDHLSYASVLSSVKRRLDDEFPLEDSMNLQKLGLSDACLATLASEDNGDLGSPKISLLKPVSCEANQIQKEFLNHAPDVVLSMADTEKLLCVESIEISKDEYDKLPFHLRILASWEDLTEIVEKINIAVHKLDKPKGECLLNQDEIASMELGPKGKSCVLLLLKLNRLLVECADGSVAYRIVHNQH</sequence>
<keyword evidence="4" id="KW-0158">Chromosome</keyword>
<evidence type="ECO:0000256" key="2">
    <source>
        <dbReference type="ARBA" id="ARBA00004629"/>
    </source>
</evidence>
<evidence type="ECO:0000256" key="6">
    <source>
        <dbReference type="ARBA" id="ARBA00022618"/>
    </source>
</evidence>
<evidence type="ECO:0000256" key="3">
    <source>
        <dbReference type="ARBA" id="ARBA00007716"/>
    </source>
</evidence>
<organism evidence="13 14">
    <name type="scientific">Aristolochia fimbriata</name>
    <name type="common">White veined hardy Dutchman's pipe vine</name>
    <dbReference type="NCBI Taxonomy" id="158543"/>
    <lineage>
        <taxon>Eukaryota</taxon>
        <taxon>Viridiplantae</taxon>
        <taxon>Streptophyta</taxon>
        <taxon>Embryophyta</taxon>
        <taxon>Tracheophyta</taxon>
        <taxon>Spermatophyta</taxon>
        <taxon>Magnoliopsida</taxon>
        <taxon>Magnoliidae</taxon>
        <taxon>Piperales</taxon>
        <taxon>Aristolochiaceae</taxon>
        <taxon>Aristolochia</taxon>
    </lineage>
</organism>
<comment type="similarity">
    <text evidence="3">Belongs to the SKA3 family.</text>
</comment>
<accession>A0AAV7E9A9</accession>
<evidence type="ECO:0000313" key="13">
    <source>
        <dbReference type="EMBL" id="KAG9445214.1"/>
    </source>
</evidence>
<keyword evidence="8" id="KW-0498">Mitosis</keyword>
<dbReference type="InterPro" id="IPR033341">
    <property type="entry name" value="SKA3"/>
</dbReference>
<keyword evidence="10" id="KW-0206">Cytoskeleton</keyword>
<evidence type="ECO:0000256" key="12">
    <source>
        <dbReference type="ARBA" id="ARBA00023328"/>
    </source>
</evidence>
<evidence type="ECO:0000256" key="1">
    <source>
        <dbReference type="ARBA" id="ARBA00004186"/>
    </source>
</evidence>
<evidence type="ECO:0000256" key="11">
    <source>
        <dbReference type="ARBA" id="ARBA00023306"/>
    </source>
</evidence>
<dbReference type="PANTHER" id="PTHR48118">
    <property type="entry name" value="SPINDLE AND KINETOCHORE-ASSOCIATED PROTEIN 3"/>
    <property type="match status" value="1"/>
</dbReference>
<evidence type="ECO:0000256" key="9">
    <source>
        <dbReference type="ARBA" id="ARBA00022838"/>
    </source>
</evidence>
<evidence type="ECO:0000256" key="7">
    <source>
        <dbReference type="ARBA" id="ARBA00022701"/>
    </source>
</evidence>
<dbReference type="PANTHER" id="PTHR48118:SF1">
    <property type="entry name" value="SPINDLE AND KINETOCHORE-ASSOCIATED PROTEIN 3"/>
    <property type="match status" value="1"/>
</dbReference>